<dbReference type="InterPro" id="IPR025751">
    <property type="entry name" value="RsbRD_N_dom"/>
</dbReference>
<dbReference type="PANTHER" id="PTHR33744:SF1">
    <property type="entry name" value="DNA-BINDING TRANSCRIPTIONAL ACTIVATOR ADER"/>
    <property type="match status" value="1"/>
</dbReference>
<dbReference type="InterPro" id="IPR051448">
    <property type="entry name" value="CdaR-like_regulators"/>
</dbReference>
<name>A0A542ELH2_9ACTN</name>
<gene>
    <name evidence="3" type="ORF">FB475_0289</name>
</gene>
<comment type="caution">
    <text evidence="3">The sequence shown here is derived from an EMBL/GenBank/DDBJ whole genome shotgun (WGS) entry which is preliminary data.</text>
</comment>
<evidence type="ECO:0000259" key="1">
    <source>
        <dbReference type="Pfam" id="PF13556"/>
    </source>
</evidence>
<proteinExistence type="predicted"/>
<dbReference type="EMBL" id="VFMM01000001">
    <property type="protein sequence ID" value="TQJ16200.1"/>
    <property type="molecule type" value="Genomic_DNA"/>
</dbReference>
<dbReference type="RefSeq" id="WP_141851773.1">
    <property type="nucleotide sequence ID" value="NZ_BAAAKA010000008.1"/>
</dbReference>
<feature type="domain" description="PucR C-terminal helix-turn-helix" evidence="1">
    <location>
        <begin position="334"/>
        <end position="391"/>
    </location>
</feature>
<dbReference type="PANTHER" id="PTHR33744">
    <property type="entry name" value="CARBOHYDRATE DIACID REGULATOR"/>
    <property type="match status" value="1"/>
</dbReference>
<dbReference type="Pfam" id="PF14361">
    <property type="entry name" value="RsbRD_N"/>
    <property type="match status" value="1"/>
</dbReference>
<sequence>MTITIFDRAGLEAALLDGLPALLDEVRDRLAEHWPDYAAFLDNSRDIVLGPAELFVHRLLDTSIANLGNPEQPTVEQPDETVRRVFVEIGRRQLHEGNDLTRLLTAFQLGARVAWRHVAATALHLDFAPDHLAALADSVFVFVNHLSFSAADGYLQEQIDDAMVREQRREELANLLLSGRASTEAVRTAAAQAGWRIPDTAAVIIYGGDHQHAGTLVARLEPWALPIRRNGLVVGAVVPEPSGPGRRLQLSRELAGMRAVVGNTVTLAQLPRSLEIARIAVRLQKTGVLTDDPVFTDEHLDALIVWRDEALVAALRHEMLAPLEGETAAARERLSETLASWLRHFGDRQAIARELNIHPQTVRYRMARLKALYGDRLDDPDSRARLFLALEWPGPQPLE</sequence>
<dbReference type="InterPro" id="IPR042070">
    <property type="entry name" value="PucR_C-HTH_sf"/>
</dbReference>
<keyword evidence="4" id="KW-1185">Reference proteome</keyword>
<protein>
    <submittedName>
        <fullName evidence="3">PucR-like helix-turn-helix protein</fullName>
    </submittedName>
</protein>
<dbReference type="Pfam" id="PF13556">
    <property type="entry name" value="HTH_30"/>
    <property type="match status" value="1"/>
</dbReference>
<evidence type="ECO:0000313" key="4">
    <source>
        <dbReference type="Proteomes" id="UP000316298"/>
    </source>
</evidence>
<dbReference type="AlphaFoldDB" id="A0A542ELH2"/>
<dbReference type="OrthoDB" id="5243741at2"/>
<reference evidence="3 4" key="1">
    <citation type="submission" date="2019-06" db="EMBL/GenBank/DDBJ databases">
        <title>Sequencing the genomes of 1000 actinobacteria strains.</title>
        <authorList>
            <person name="Klenk H.-P."/>
        </authorList>
    </citation>
    <scope>NUCLEOTIDE SEQUENCE [LARGE SCALE GENOMIC DNA]</scope>
    <source>
        <strain evidence="3 4">DSM 17305</strain>
    </source>
</reference>
<evidence type="ECO:0000259" key="2">
    <source>
        <dbReference type="Pfam" id="PF14361"/>
    </source>
</evidence>
<dbReference type="Proteomes" id="UP000316298">
    <property type="component" value="Unassembled WGS sequence"/>
</dbReference>
<organism evidence="3 4">
    <name type="scientific">Kribbella jejuensis</name>
    <dbReference type="NCBI Taxonomy" id="236068"/>
    <lineage>
        <taxon>Bacteria</taxon>
        <taxon>Bacillati</taxon>
        <taxon>Actinomycetota</taxon>
        <taxon>Actinomycetes</taxon>
        <taxon>Propionibacteriales</taxon>
        <taxon>Kribbellaceae</taxon>
        <taxon>Kribbella</taxon>
    </lineage>
</organism>
<accession>A0A542ELH2</accession>
<feature type="domain" description="RsbT co-antagonist protein RsbRD N-terminal" evidence="2">
    <location>
        <begin position="20"/>
        <end position="169"/>
    </location>
</feature>
<dbReference type="InterPro" id="IPR025736">
    <property type="entry name" value="PucR_C-HTH_dom"/>
</dbReference>
<dbReference type="Gene3D" id="1.10.10.2840">
    <property type="entry name" value="PucR C-terminal helix-turn-helix domain"/>
    <property type="match status" value="1"/>
</dbReference>
<evidence type="ECO:0000313" key="3">
    <source>
        <dbReference type="EMBL" id="TQJ16200.1"/>
    </source>
</evidence>